<dbReference type="PANTHER" id="PTHR23076:SF111">
    <property type="entry name" value="INACTIVE ATP-DEPENDENT ZINC METALLOPROTEASE FTSHI 1, CHLOROPLASTIC-RELATED"/>
    <property type="match status" value="1"/>
</dbReference>
<dbReference type="PANTHER" id="PTHR23076">
    <property type="entry name" value="METALLOPROTEASE M41 FTSH"/>
    <property type="match status" value="1"/>
</dbReference>
<feature type="domain" description="AAA+ ATPase" evidence="8">
    <location>
        <begin position="437"/>
        <end position="584"/>
    </location>
</feature>
<dbReference type="GO" id="GO:0045037">
    <property type="term" value="P:protein import into chloroplast stroma"/>
    <property type="evidence" value="ECO:0007669"/>
    <property type="project" value="TreeGrafter"/>
</dbReference>
<reference evidence="9 10" key="1">
    <citation type="journal article" date="2021" name="Nat. Plants">
        <title>The Taxus genome provides insights into paclitaxel biosynthesis.</title>
        <authorList>
            <person name="Xiong X."/>
            <person name="Gou J."/>
            <person name="Liao Q."/>
            <person name="Li Y."/>
            <person name="Zhou Q."/>
            <person name="Bi G."/>
            <person name="Li C."/>
            <person name="Du R."/>
            <person name="Wang X."/>
            <person name="Sun T."/>
            <person name="Guo L."/>
            <person name="Liang H."/>
            <person name="Lu P."/>
            <person name="Wu Y."/>
            <person name="Zhang Z."/>
            <person name="Ro D.K."/>
            <person name="Shang Y."/>
            <person name="Huang S."/>
            <person name="Yan J."/>
        </authorList>
    </citation>
    <scope>NUCLEOTIDE SEQUENCE [LARGE SCALE GENOMIC DNA]</scope>
    <source>
        <strain evidence="9">Ta-2019</strain>
    </source>
</reference>
<evidence type="ECO:0000256" key="3">
    <source>
        <dbReference type="ARBA" id="ARBA00022801"/>
    </source>
</evidence>
<dbReference type="SUPFAM" id="SSF140990">
    <property type="entry name" value="FtsH protease domain-like"/>
    <property type="match status" value="1"/>
</dbReference>
<evidence type="ECO:0000313" key="9">
    <source>
        <dbReference type="EMBL" id="KAH9304112.1"/>
    </source>
</evidence>
<evidence type="ECO:0000256" key="4">
    <source>
        <dbReference type="ARBA" id="ARBA00022840"/>
    </source>
</evidence>
<sequence>MFTRTPKGIIPFCTVSSSLSSIGNSDKRSNDKSEDYISRLLRETPSLAEPKFLIGGKLYTQTEREENNLFSGKRFSKAINELFSKLSPNDAKEMQQTEDKQGGSTADNSKEAPSRPVYLQDLLRQYKGQLYVPEEAFDIQTSEIDEFNKSLKTLPEMRFEDFIKWMRANQIEMLTSRAYKSYWGDYKYVDFIVDLKDIPGVVSAETKKWVMHLSNEEAQAVLGEYSGPQREVARILTPYVAPPPAWPHPVASSISSRVLIELSMLTSVISAIPFAVGSLLSQMVFTVIILVAFLIITIVYPIAYYLAVLVANLFRRYVPSLLLILTGGLKNLFAIMKYFITDDFKALVQTAGIMVFVIACMTALIRFTLIRKPKDMRNWDIWTALEFAQSKPQARVEGTTGVTFSDVAGMDDAVSQLQELVHYLKNPELFGKQGIKPPHGVLLEGPPGCGKTLLAKAIAGEAGVPFYEMAGSEFTEILVGVGAARVRDLFKRAKINKPSVVFIDEIDALGTSRQKHDEESAKDTYDASTMERDTTLNQLLIELDGFDTGKGVIFLGATNRKDLLDPALLRPGRFDRKIFIRPPGPKGRLDVLKVHFTKVKMSSSVDLSVYAKILQGWTGAKLAQLVQESALMAIRHGHDSIIQHDVDMAVDRLTVGPLRKVKLAYPLRRAASEVGLALTSHLLRRLENANVENCVRISMVPHDTLSRTIFTRFDDDAYYVFERRPQLLHRLQVMLGSRAAEEVMFGRDTSTLTSDYLPDASWLARKIISVWNLETTMTIHAEQAPWARAPGISGPKVDFESSLYTDYNFYEESLNFKMDDDINYRAIKLLNDMYRRTVTLIRHHHAALAKAIY</sequence>
<dbReference type="Pfam" id="PF17862">
    <property type="entry name" value="AAA_lid_3"/>
    <property type="match status" value="1"/>
</dbReference>
<dbReference type="Gene3D" id="1.20.58.760">
    <property type="entry name" value="Peptidase M41"/>
    <property type="match status" value="1"/>
</dbReference>
<organism evidence="9 10">
    <name type="scientific">Taxus chinensis</name>
    <name type="common">Chinese yew</name>
    <name type="synonym">Taxus wallichiana var. chinensis</name>
    <dbReference type="NCBI Taxonomy" id="29808"/>
    <lineage>
        <taxon>Eukaryota</taxon>
        <taxon>Viridiplantae</taxon>
        <taxon>Streptophyta</taxon>
        <taxon>Embryophyta</taxon>
        <taxon>Tracheophyta</taxon>
        <taxon>Spermatophyta</taxon>
        <taxon>Pinopsida</taxon>
        <taxon>Pinidae</taxon>
        <taxon>Conifers II</taxon>
        <taxon>Cupressales</taxon>
        <taxon>Taxaceae</taxon>
        <taxon>Taxus</taxon>
    </lineage>
</organism>
<gene>
    <name evidence="9" type="ORF">KI387_008516</name>
</gene>
<dbReference type="GO" id="GO:0009507">
    <property type="term" value="C:chloroplast"/>
    <property type="evidence" value="ECO:0007669"/>
    <property type="project" value="TreeGrafter"/>
</dbReference>
<feature type="transmembrane region" description="Helical" evidence="7">
    <location>
        <begin position="321"/>
        <end position="340"/>
    </location>
</feature>
<keyword evidence="4" id="KW-0067">ATP-binding</keyword>
<feature type="compositionally biased region" description="Basic and acidic residues" evidence="6">
    <location>
        <begin position="90"/>
        <end position="101"/>
    </location>
</feature>
<evidence type="ECO:0000256" key="1">
    <source>
        <dbReference type="ARBA" id="ARBA00022670"/>
    </source>
</evidence>
<dbReference type="InterPro" id="IPR003959">
    <property type="entry name" value="ATPase_AAA_core"/>
</dbReference>
<keyword evidence="10" id="KW-1185">Reference proteome</keyword>
<keyword evidence="7" id="KW-0472">Membrane</keyword>
<keyword evidence="3" id="KW-0378">Hydrolase</keyword>
<dbReference type="GO" id="GO:0006508">
    <property type="term" value="P:proteolysis"/>
    <property type="evidence" value="ECO:0007669"/>
    <property type="project" value="UniProtKB-KW"/>
</dbReference>
<dbReference type="Gene3D" id="3.40.50.300">
    <property type="entry name" value="P-loop containing nucleotide triphosphate hydrolases"/>
    <property type="match status" value="1"/>
</dbReference>
<dbReference type="GO" id="GO:0016887">
    <property type="term" value="F:ATP hydrolysis activity"/>
    <property type="evidence" value="ECO:0007669"/>
    <property type="project" value="InterPro"/>
</dbReference>
<dbReference type="GO" id="GO:0004222">
    <property type="term" value="F:metalloendopeptidase activity"/>
    <property type="evidence" value="ECO:0007669"/>
    <property type="project" value="InterPro"/>
</dbReference>
<feature type="non-terminal residue" evidence="9">
    <location>
        <position position="1"/>
    </location>
</feature>
<evidence type="ECO:0000259" key="8">
    <source>
        <dbReference type="SMART" id="SM00382"/>
    </source>
</evidence>
<dbReference type="FunFam" id="3.40.50.300:FF:000352">
    <property type="entry name" value="ATP-dependent zinc metalloprotease FTSH 7, chloroplastic"/>
    <property type="match status" value="1"/>
</dbReference>
<dbReference type="OMA" id="YEIERHM"/>
<dbReference type="Gene3D" id="1.10.8.60">
    <property type="match status" value="1"/>
</dbReference>
<keyword evidence="7" id="KW-0812">Transmembrane</keyword>
<dbReference type="GO" id="GO:0004176">
    <property type="term" value="F:ATP-dependent peptidase activity"/>
    <property type="evidence" value="ECO:0007669"/>
    <property type="project" value="InterPro"/>
</dbReference>
<name>A0AA38CQP6_TAXCH</name>
<dbReference type="InterPro" id="IPR027417">
    <property type="entry name" value="P-loop_NTPase"/>
</dbReference>
<dbReference type="SUPFAM" id="SSF52540">
    <property type="entry name" value="P-loop containing nucleoside triphosphate hydrolases"/>
    <property type="match status" value="1"/>
</dbReference>
<keyword evidence="7" id="KW-1133">Transmembrane helix</keyword>
<dbReference type="InterPro" id="IPR041569">
    <property type="entry name" value="AAA_lid_3"/>
</dbReference>
<feature type="transmembrane region" description="Helical" evidence="7">
    <location>
        <begin position="346"/>
        <end position="369"/>
    </location>
</feature>
<keyword evidence="5" id="KW-0809">Transit peptide</keyword>
<evidence type="ECO:0000256" key="5">
    <source>
        <dbReference type="ARBA" id="ARBA00022946"/>
    </source>
</evidence>
<proteinExistence type="predicted"/>
<accession>A0AA38CQP6</accession>
<dbReference type="Pfam" id="PF00004">
    <property type="entry name" value="AAA"/>
    <property type="match status" value="1"/>
</dbReference>
<evidence type="ECO:0000313" key="10">
    <source>
        <dbReference type="Proteomes" id="UP000824469"/>
    </source>
</evidence>
<keyword evidence="1" id="KW-0645">Protease</keyword>
<comment type="caution">
    <text evidence="9">The sequence shown here is derived from an EMBL/GenBank/DDBJ whole genome shotgun (WGS) entry which is preliminary data.</text>
</comment>
<evidence type="ECO:0000256" key="7">
    <source>
        <dbReference type="SAM" id="Phobius"/>
    </source>
</evidence>
<dbReference type="CDD" id="cd19501">
    <property type="entry name" value="RecA-like_FtsH"/>
    <property type="match status" value="1"/>
</dbReference>
<protein>
    <recommendedName>
        <fullName evidence="8">AAA+ ATPase domain-containing protein</fullName>
    </recommendedName>
</protein>
<dbReference type="EMBL" id="JAHRHJ020000008">
    <property type="protein sequence ID" value="KAH9304112.1"/>
    <property type="molecule type" value="Genomic_DNA"/>
</dbReference>
<dbReference type="Proteomes" id="UP000824469">
    <property type="component" value="Unassembled WGS sequence"/>
</dbReference>
<feature type="transmembrane region" description="Helical" evidence="7">
    <location>
        <begin position="258"/>
        <end position="277"/>
    </location>
</feature>
<feature type="transmembrane region" description="Helical" evidence="7">
    <location>
        <begin position="283"/>
        <end position="314"/>
    </location>
</feature>
<dbReference type="GO" id="GO:0005524">
    <property type="term" value="F:ATP binding"/>
    <property type="evidence" value="ECO:0007669"/>
    <property type="project" value="UniProtKB-KW"/>
</dbReference>
<dbReference type="AlphaFoldDB" id="A0AA38CQP6"/>
<evidence type="ECO:0000256" key="6">
    <source>
        <dbReference type="SAM" id="MobiDB-lite"/>
    </source>
</evidence>
<evidence type="ECO:0000256" key="2">
    <source>
        <dbReference type="ARBA" id="ARBA00022741"/>
    </source>
</evidence>
<feature type="region of interest" description="Disordered" evidence="6">
    <location>
        <begin position="87"/>
        <end position="113"/>
    </location>
</feature>
<keyword evidence="2" id="KW-0547">Nucleotide-binding</keyword>
<dbReference type="InterPro" id="IPR003593">
    <property type="entry name" value="AAA+_ATPase"/>
</dbReference>
<dbReference type="SMART" id="SM00382">
    <property type="entry name" value="AAA"/>
    <property type="match status" value="1"/>
</dbReference>
<dbReference type="InterPro" id="IPR037219">
    <property type="entry name" value="Peptidase_M41-like"/>
</dbReference>